<comment type="caution">
    <text evidence="1">The sequence shown here is derived from an EMBL/GenBank/DDBJ whole genome shotgun (WGS) entry which is preliminary data.</text>
</comment>
<organism evidence="1">
    <name type="scientific">marine sediment metagenome</name>
    <dbReference type="NCBI Taxonomy" id="412755"/>
    <lineage>
        <taxon>unclassified sequences</taxon>
        <taxon>metagenomes</taxon>
        <taxon>ecological metagenomes</taxon>
    </lineage>
</organism>
<dbReference type="AlphaFoldDB" id="A0A0F9CWH4"/>
<proteinExistence type="predicted"/>
<gene>
    <name evidence="1" type="ORF">LCGC14_2273250</name>
</gene>
<evidence type="ECO:0000313" key="1">
    <source>
        <dbReference type="EMBL" id="KKL53659.1"/>
    </source>
</evidence>
<reference evidence="1" key="1">
    <citation type="journal article" date="2015" name="Nature">
        <title>Complex archaea that bridge the gap between prokaryotes and eukaryotes.</title>
        <authorList>
            <person name="Spang A."/>
            <person name="Saw J.H."/>
            <person name="Jorgensen S.L."/>
            <person name="Zaremba-Niedzwiedzka K."/>
            <person name="Martijn J."/>
            <person name="Lind A.E."/>
            <person name="van Eijk R."/>
            <person name="Schleper C."/>
            <person name="Guy L."/>
            <person name="Ettema T.J."/>
        </authorList>
    </citation>
    <scope>NUCLEOTIDE SEQUENCE</scope>
</reference>
<dbReference type="EMBL" id="LAZR01031470">
    <property type="protein sequence ID" value="KKL53659.1"/>
    <property type="molecule type" value="Genomic_DNA"/>
</dbReference>
<sequence>MKPSELTAEGIVTQIMTQHWDLHACNCWVCEAGRRIGIGAQEDHLPHHSGFRFSRVCVDESEGGGMSANEEKHDWCLLRTQVQPNSGWGTLCEGCDLRFDVPEGDYPCAAWEGTSRLKPNLLRYSNTGHDVKRSEVMNKTFVEICAAFSVRVKP</sequence>
<name>A0A0F9CWH4_9ZZZZ</name>
<accession>A0A0F9CWH4</accession>
<protein>
    <submittedName>
        <fullName evidence="1">Uncharacterized protein</fullName>
    </submittedName>
</protein>